<name>A0A5J9TTS5_9POAL</name>
<keyword evidence="3" id="KW-1185">Reference proteome</keyword>
<protein>
    <submittedName>
        <fullName evidence="2">Uncharacterized protein</fullName>
    </submittedName>
</protein>
<evidence type="ECO:0000313" key="2">
    <source>
        <dbReference type="EMBL" id="TVU14772.1"/>
    </source>
</evidence>
<proteinExistence type="predicted"/>
<comment type="caution">
    <text evidence="2">The sequence shown here is derived from an EMBL/GenBank/DDBJ whole genome shotgun (WGS) entry which is preliminary data.</text>
</comment>
<gene>
    <name evidence="2" type="ORF">EJB05_38265</name>
</gene>
<dbReference type="Proteomes" id="UP000324897">
    <property type="component" value="Unassembled WGS sequence"/>
</dbReference>
<sequence>MAEEGQAVDMQEGDGSKSGPAGSHIDEAASNVSFTGRKRKTYAKRKPKRPNIEPADTISPGSLTRRIVNL</sequence>
<reference evidence="2 3" key="1">
    <citation type="journal article" date="2019" name="Sci. Rep.">
        <title>A high-quality genome of Eragrostis curvula grass provides insights into Poaceae evolution and supports new strategies to enhance forage quality.</title>
        <authorList>
            <person name="Carballo J."/>
            <person name="Santos B.A.C.M."/>
            <person name="Zappacosta D."/>
            <person name="Garbus I."/>
            <person name="Selva J.P."/>
            <person name="Gallo C.A."/>
            <person name="Diaz A."/>
            <person name="Albertini E."/>
            <person name="Caccamo M."/>
            <person name="Echenique V."/>
        </authorList>
    </citation>
    <scope>NUCLEOTIDE SEQUENCE [LARGE SCALE GENOMIC DNA]</scope>
    <source>
        <strain evidence="3">cv. Victoria</strain>
        <tissue evidence="2">Leaf</tissue>
    </source>
</reference>
<feature type="non-terminal residue" evidence="2">
    <location>
        <position position="70"/>
    </location>
</feature>
<evidence type="ECO:0000256" key="1">
    <source>
        <dbReference type="SAM" id="MobiDB-lite"/>
    </source>
</evidence>
<evidence type="ECO:0000313" key="3">
    <source>
        <dbReference type="Proteomes" id="UP000324897"/>
    </source>
</evidence>
<feature type="non-terminal residue" evidence="2">
    <location>
        <position position="1"/>
    </location>
</feature>
<dbReference type="EMBL" id="RWGY01000031">
    <property type="protein sequence ID" value="TVU14772.1"/>
    <property type="molecule type" value="Genomic_DNA"/>
</dbReference>
<dbReference type="Gramene" id="TVU14772">
    <property type="protein sequence ID" value="TVU14772"/>
    <property type="gene ID" value="EJB05_38265"/>
</dbReference>
<organism evidence="2 3">
    <name type="scientific">Eragrostis curvula</name>
    <name type="common">weeping love grass</name>
    <dbReference type="NCBI Taxonomy" id="38414"/>
    <lineage>
        <taxon>Eukaryota</taxon>
        <taxon>Viridiplantae</taxon>
        <taxon>Streptophyta</taxon>
        <taxon>Embryophyta</taxon>
        <taxon>Tracheophyta</taxon>
        <taxon>Spermatophyta</taxon>
        <taxon>Magnoliopsida</taxon>
        <taxon>Liliopsida</taxon>
        <taxon>Poales</taxon>
        <taxon>Poaceae</taxon>
        <taxon>PACMAD clade</taxon>
        <taxon>Chloridoideae</taxon>
        <taxon>Eragrostideae</taxon>
        <taxon>Eragrostidinae</taxon>
        <taxon>Eragrostis</taxon>
    </lineage>
</organism>
<accession>A0A5J9TTS5</accession>
<feature type="region of interest" description="Disordered" evidence="1">
    <location>
        <begin position="1"/>
        <end position="70"/>
    </location>
</feature>
<dbReference type="AlphaFoldDB" id="A0A5J9TTS5"/>
<feature type="compositionally biased region" description="Basic residues" evidence="1">
    <location>
        <begin position="36"/>
        <end position="49"/>
    </location>
</feature>